<dbReference type="PIRSF" id="PIRSF037663">
    <property type="entry name" value="Acetyltransf_GNAT_prd"/>
    <property type="match status" value="1"/>
</dbReference>
<accession>A0A1G7EMT7</accession>
<keyword evidence="5" id="KW-1185">Reference proteome</keyword>
<keyword evidence="2" id="KW-0012">Acyltransferase</keyword>
<proteinExistence type="predicted"/>
<dbReference type="PANTHER" id="PTHR43877">
    <property type="entry name" value="AMINOALKYLPHOSPHONATE N-ACETYLTRANSFERASE-RELATED-RELATED"/>
    <property type="match status" value="1"/>
</dbReference>
<evidence type="ECO:0000313" key="4">
    <source>
        <dbReference type="EMBL" id="SDE64715.1"/>
    </source>
</evidence>
<organism evidence="4 5">
    <name type="scientific">Pricia antarctica</name>
    <dbReference type="NCBI Taxonomy" id="641691"/>
    <lineage>
        <taxon>Bacteria</taxon>
        <taxon>Pseudomonadati</taxon>
        <taxon>Bacteroidota</taxon>
        <taxon>Flavobacteriia</taxon>
        <taxon>Flavobacteriales</taxon>
        <taxon>Flavobacteriaceae</taxon>
        <taxon>Pricia</taxon>
    </lineage>
</organism>
<dbReference type="InterPro" id="IPR017255">
    <property type="entry name" value="AcTrfase_GNAT_prd"/>
</dbReference>
<evidence type="ECO:0000259" key="3">
    <source>
        <dbReference type="PROSITE" id="PS51186"/>
    </source>
</evidence>
<dbReference type="RefSeq" id="WP_245726544.1">
    <property type="nucleotide sequence ID" value="NZ_FNAO01000006.1"/>
</dbReference>
<reference evidence="4 5" key="1">
    <citation type="submission" date="2016-10" db="EMBL/GenBank/DDBJ databases">
        <authorList>
            <person name="de Groot N.N."/>
        </authorList>
    </citation>
    <scope>NUCLEOTIDE SEQUENCE [LARGE SCALE GENOMIC DNA]</scope>
    <source>
        <strain evidence="4 5">DSM 23421</strain>
    </source>
</reference>
<dbReference type="GO" id="GO:0016747">
    <property type="term" value="F:acyltransferase activity, transferring groups other than amino-acyl groups"/>
    <property type="evidence" value="ECO:0007669"/>
    <property type="project" value="InterPro"/>
</dbReference>
<evidence type="ECO:0000256" key="2">
    <source>
        <dbReference type="ARBA" id="ARBA00023315"/>
    </source>
</evidence>
<protein>
    <submittedName>
        <fullName evidence="4">Transcriptional regulator</fullName>
    </submittedName>
</protein>
<dbReference type="PROSITE" id="PS51186">
    <property type="entry name" value="GNAT"/>
    <property type="match status" value="1"/>
</dbReference>
<dbReference type="SUPFAM" id="SSF55729">
    <property type="entry name" value="Acyl-CoA N-acyltransferases (Nat)"/>
    <property type="match status" value="1"/>
</dbReference>
<name>A0A1G7EMT7_9FLAO</name>
<dbReference type="EMBL" id="FNAO01000006">
    <property type="protein sequence ID" value="SDE64715.1"/>
    <property type="molecule type" value="Genomic_DNA"/>
</dbReference>
<sequence>MLTIREAKKKDVPSIVSLIANDTLGQLREDYRDPLPEKYYDAYKNIFADPNQELMVMETQSGQIIGALQLSFIQYLTYQGGIRAQIEAVRVHEDYRGQGIGQQLFQWAIQRAKEKKAHLVQLTTDKKRSKALKFYENLGFTASHVGMKLHLK</sequence>
<evidence type="ECO:0000313" key="5">
    <source>
        <dbReference type="Proteomes" id="UP000199109"/>
    </source>
</evidence>
<gene>
    <name evidence="4" type="ORF">SAMN05421636_106247</name>
</gene>
<keyword evidence="1" id="KW-0808">Transferase</keyword>
<feature type="domain" description="N-acetyltransferase" evidence="3">
    <location>
        <begin position="2"/>
        <end position="152"/>
    </location>
</feature>
<dbReference type="Pfam" id="PF00583">
    <property type="entry name" value="Acetyltransf_1"/>
    <property type="match status" value="1"/>
</dbReference>
<evidence type="ECO:0000256" key="1">
    <source>
        <dbReference type="ARBA" id="ARBA00022679"/>
    </source>
</evidence>
<dbReference type="InterPro" id="IPR016181">
    <property type="entry name" value="Acyl_CoA_acyltransferase"/>
</dbReference>
<dbReference type="InterPro" id="IPR000182">
    <property type="entry name" value="GNAT_dom"/>
</dbReference>
<dbReference type="InterPro" id="IPR050832">
    <property type="entry name" value="Bact_Acetyltransf"/>
</dbReference>
<dbReference type="CDD" id="cd04301">
    <property type="entry name" value="NAT_SF"/>
    <property type="match status" value="1"/>
</dbReference>
<dbReference type="AlphaFoldDB" id="A0A1G7EMT7"/>
<dbReference type="Gene3D" id="3.40.630.30">
    <property type="match status" value="1"/>
</dbReference>
<dbReference type="Proteomes" id="UP000199109">
    <property type="component" value="Unassembled WGS sequence"/>
</dbReference>
<dbReference type="STRING" id="641691.SAMN05421636_106247"/>